<proteinExistence type="predicted"/>
<dbReference type="OrthoDB" id="4760590at2"/>
<dbReference type="EMBL" id="FQVU01000002">
    <property type="protein sequence ID" value="SHG10107.1"/>
    <property type="molecule type" value="Genomic_DNA"/>
</dbReference>
<sequence>MMPRPGSTGIAVDVGPDAALGVTAPALEALGFDTLWLAGGQLDALERVDDVVRATSRSAVGTAVVPLGVHDVPAVVALRARLADRLVLGVGGPQQPRPLAALGRYLDALDAAGIGPGDRLLAALGPRKLDIARERAAGAMTLLTTPAATAAARARLGPDRLLVVHQLAALQPDAAAARAAVREPLAFLAGVPGYRASFRRMGFTDDEVTALADRLVDAVAVWGDAAAIAAHLGEHRAAGADHVVVSLLPTGAGSPLERAGAVARALGLSR</sequence>
<dbReference type="SUPFAM" id="SSF51679">
    <property type="entry name" value="Bacterial luciferase-like"/>
    <property type="match status" value="1"/>
</dbReference>
<dbReference type="InterPro" id="IPR019922">
    <property type="entry name" value="Lucif-like_OxRdatse_MSMEG_4141"/>
</dbReference>
<dbReference type="AlphaFoldDB" id="A0A1M5H285"/>
<reference evidence="1 2" key="1">
    <citation type="submission" date="2016-11" db="EMBL/GenBank/DDBJ databases">
        <authorList>
            <person name="Jaros S."/>
            <person name="Januszkiewicz K."/>
            <person name="Wedrychowicz H."/>
        </authorList>
    </citation>
    <scope>NUCLEOTIDE SEQUENCE [LARGE SCALE GENOMIC DNA]</scope>
    <source>
        <strain evidence="1 2">DSM 45627</strain>
    </source>
</reference>
<evidence type="ECO:0000313" key="1">
    <source>
        <dbReference type="EMBL" id="SHG10107.1"/>
    </source>
</evidence>
<dbReference type="Gene3D" id="3.20.20.30">
    <property type="entry name" value="Luciferase-like domain"/>
    <property type="match status" value="1"/>
</dbReference>
<evidence type="ECO:0000313" key="2">
    <source>
        <dbReference type="Proteomes" id="UP000186132"/>
    </source>
</evidence>
<dbReference type="NCBIfam" id="TIGR03620">
    <property type="entry name" value="F420_MSMEG_4141"/>
    <property type="match status" value="1"/>
</dbReference>
<dbReference type="InterPro" id="IPR036661">
    <property type="entry name" value="Luciferase-like_sf"/>
</dbReference>
<dbReference type="Proteomes" id="UP000186132">
    <property type="component" value="Unassembled WGS sequence"/>
</dbReference>
<dbReference type="GO" id="GO:0016705">
    <property type="term" value="F:oxidoreductase activity, acting on paired donors, with incorporation or reduction of molecular oxygen"/>
    <property type="evidence" value="ECO:0007669"/>
    <property type="project" value="InterPro"/>
</dbReference>
<protein>
    <submittedName>
        <fullName evidence="1">Probable F420-dependent oxidoreductase, MSMEG_4141 family</fullName>
    </submittedName>
</protein>
<dbReference type="RefSeq" id="WP_073387969.1">
    <property type="nucleotide sequence ID" value="NZ_FQVU01000002.1"/>
</dbReference>
<accession>A0A1M5H285</accession>
<dbReference type="STRING" id="1206085.SAMN05443575_1372"/>
<name>A0A1M5H285_9ACTN</name>
<keyword evidence="2" id="KW-1185">Reference proteome</keyword>
<gene>
    <name evidence="1" type="ORF">SAMN05443575_1372</name>
</gene>
<organism evidence="1 2">
    <name type="scientific">Jatrophihabitans endophyticus</name>
    <dbReference type="NCBI Taxonomy" id="1206085"/>
    <lineage>
        <taxon>Bacteria</taxon>
        <taxon>Bacillati</taxon>
        <taxon>Actinomycetota</taxon>
        <taxon>Actinomycetes</taxon>
        <taxon>Jatrophihabitantales</taxon>
        <taxon>Jatrophihabitantaceae</taxon>
        <taxon>Jatrophihabitans</taxon>
    </lineage>
</organism>